<evidence type="ECO:0000313" key="2">
    <source>
        <dbReference type="EMBL" id="OGL88122.1"/>
    </source>
</evidence>
<evidence type="ECO:0000256" key="1">
    <source>
        <dbReference type="SAM" id="MobiDB-lite"/>
    </source>
</evidence>
<dbReference type="CDD" id="cd01335">
    <property type="entry name" value="Radical_SAM"/>
    <property type="match status" value="1"/>
</dbReference>
<accession>A0A1F7VC56</accession>
<sequence length="343" mass="38150">MHMHHPFLHPPTISSTCEGEGVHSMADHQQIAHGSGQMRAQSISIQLSTRERCTAGCKFCISRTTPGTEVEDEKLVKLCGLKRLRVGLRFAERTGATHAILTGRADPSQEKAEYLVSVVKECSRYLPLVDMHTNGYLFQPNLPPSISREYLLPDLVNAGLTMITLSIASHDFKQNRELMLIKKSPAELIQRCRSFGLMVRASLVINKSGVKNTAGILEYIRVLGNLGVQMVVIREVWRPESVGRATQEVIDWNATNWIDIAPLQTAFTEFGMNKEHGVRIGNPLPWGTPVFLVGGIFDEQSHGVNVTFARCEEANGGTVMKSIVHKPDGHGYRNWDHNGDILY</sequence>
<dbReference type="InterPro" id="IPR013785">
    <property type="entry name" value="Aldolase_TIM"/>
</dbReference>
<evidence type="ECO:0000313" key="3">
    <source>
        <dbReference type="Proteomes" id="UP000176593"/>
    </source>
</evidence>
<name>A0A1F7VC56_9BACT</name>
<organism evidence="2 3">
    <name type="scientific">Candidatus Uhrbacteria bacterium RIFCSPLOWO2_02_FULL_48_18</name>
    <dbReference type="NCBI Taxonomy" id="1802408"/>
    <lineage>
        <taxon>Bacteria</taxon>
        <taxon>Candidatus Uhriibacteriota</taxon>
    </lineage>
</organism>
<protein>
    <recommendedName>
        <fullName evidence="4">Radical SAM core domain-containing protein</fullName>
    </recommendedName>
</protein>
<evidence type="ECO:0008006" key="4">
    <source>
        <dbReference type="Google" id="ProtNLM"/>
    </source>
</evidence>
<dbReference type="EMBL" id="MGEQ01000001">
    <property type="protein sequence ID" value="OGL88122.1"/>
    <property type="molecule type" value="Genomic_DNA"/>
</dbReference>
<proteinExistence type="predicted"/>
<dbReference type="Gene3D" id="3.20.20.70">
    <property type="entry name" value="Aldolase class I"/>
    <property type="match status" value="1"/>
</dbReference>
<gene>
    <name evidence="2" type="ORF">A3I41_00110</name>
</gene>
<dbReference type="InterPro" id="IPR058240">
    <property type="entry name" value="rSAM_sf"/>
</dbReference>
<dbReference type="SUPFAM" id="SSF102114">
    <property type="entry name" value="Radical SAM enzymes"/>
    <property type="match status" value="1"/>
</dbReference>
<dbReference type="Proteomes" id="UP000176593">
    <property type="component" value="Unassembled WGS sequence"/>
</dbReference>
<comment type="caution">
    <text evidence="2">The sequence shown here is derived from an EMBL/GenBank/DDBJ whole genome shotgun (WGS) entry which is preliminary data.</text>
</comment>
<dbReference type="AlphaFoldDB" id="A0A1F7VC56"/>
<feature type="region of interest" description="Disordered" evidence="1">
    <location>
        <begin position="1"/>
        <end position="24"/>
    </location>
</feature>
<reference evidence="2 3" key="1">
    <citation type="journal article" date="2016" name="Nat. Commun.">
        <title>Thousands of microbial genomes shed light on interconnected biogeochemical processes in an aquifer system.</title>
        <authorList>
            <person name="Anantharaman K."/>
            <person name="Brown C.T."/>
            <person name="Hug L.A."/>
            <person name="Sharon I."/>
            <person name="Castelle C.J."/>
            <person name="Probst A.J."/>
            <person name="Thomas B.C."/>
            <person name="Singh A."/>
            <person name="Wilkins M.J."/>
            <person name="Karaoz U."/>
            <person name="Brodie E.L."/>
            <person name="Williams K.H."/>
            <person name="Hubbard S.S."/>
            <person name="Banfield J.F."/>
        </authorList>
    </citation>
    <scope>NUCLEOTIDE SEQUENCE [LARGE SCALE GENOMIC DNA]</scope>
</reference>